<keyword evidence="4" id="KW-1185">Reference proteome</keyword>
<dbReference type="InterPro" id="IPR013598">
    <property type="entry name" value="Exportin-1/Importin-b-like"/>
</dbReference>
<feature type="domain" description="Importin N-terminal" evidence="1">
    <location>
        <begin position="26"/>
        <end position="91"/>
    </location>
</feature>
<dbReference type="Pfam" id="PF03810">
    <property type="entry name" value="IBN_N"/>
    <property type="match status" value="1"/>
</dbReference>
<evidence type="ECO:0000313" key="3">
    <source>
        <dbReference type="EMBL" id="KZT75119.1"/>
    </source>
</evidence>
<evidence type="ECO:0000259" key="1">
    <source>
        <dbReference type="Pfam" id="PF03810"/>
    </source>
</evidence>
<dbReference type="OrthoDB" id="435593at2759"/>
<dbReference type="Pfam" id="PF24140">
    <property type="entry name" value="TPR_TNPO3_IPO13_3rd"/>
    <property type="match status" value="1"/>
</dbReference>
<name>A0A165UM30_9APHY</name>
<sequence length="933" mass="103405">MAAVQTVLSALEVFSRAPDKAALDQANTWLQDFQHSRDAWSTCNVLLLSPDVPPAAKLFAAQTFRAKVIYDLHEMDPADIFRLRDTLVTALETYHAGPRTIMVQLCLAISGLALQLPAWEDPVQNMIDSFGRNPVTVPALLQFLTILPEELCTNTKIPVTDDEYKERASNLLTSKASTVVDLLSMYLQASGVTGAIQAQIFACLSSWLAAGEVTAMSLVDSPLAGFAFEALSSEELFDSAVNVICDLIHETQEVEENMPMIELLVPRVIALRPKLTEYKEDPDKIRGLARIFTEAGETYRSLLLHHPETFFPIVEAIGDCTAYPDLDIVPITFHFWMRLAQNIGKKPSVPPPFLDAYKALMGVIIQHLHFPKDLSTLTGQEAENFRSFRHVMGDTLKDCCYVLGADTCLLATYDMITIALARGSNAISWQEIEAPLFSMRSMGAEVDPTDDKAVPKIMDLIPSLPAHPRVRYAALLIISRYTQWINRHPDYIPYQLQYISAGFEDADTEVNAAAGQALKYLCEDCKQHLVDFLPQLHQFIGTVGPKLVQDDRLMVYEAIAHVISAMPMEQAAQSLRTFSSDILSQVRAVAAKPTPATKEELQSVCNALESLEVMLGVIQTFGEELPAACQNSAQEGWSFFDPFIVKYGSDYAICERTTRVLRLALTFYGRTVQSILPFVLKRMSAAFAATGFSSYLWIIGKIIGRFGNEENATLRAAFREALEQCSNKLVQLLQEKTPASIPDVLEDYLHMLLQMLDYAPDILFPSPAFSVAFRAALAGLTVVHTDIIFAALDLIRGIVTHDCLTPSSSPPPKFPIYAAAIKPIVQKEGPELTGYLLSGMMGDFPEESASTVVTIFRQLAILWQQELLSWLPVILQQLPSTAVPDQAKAQFLADMNNAVQSAEYDRVKRAILSLHRASRKARDRRRAAAFEAA</sequence>
<dbReference type="InterPro" id="IPR051345">
    <property type="entry name" value="Importin_beta-like_NTR"/>
</dbReference>
<dbReference type="PANTHER" id="PTHR12363">
    <property type="entry name" value="TRANSPORTIN 3 AND IMPORTIN 13"/>
    <property type="match status" value="1"/>
</dbReference>
<dbReference type="GO" id="GO:0031267">
    <property type="term" value="F:small GTPase binding"/>
    <property type="evidence" value="ECO:0007669"/>
    <property type="project" value="InterPro"/>
</dbReference>
<dbReference type="Gene3D" id="1.25.10.10">
    <property type="entry name" value="Leucine-rich Repeat Variant"/>
    <property type="match status" value="1"/>
</dbReference>
<organism evidence="3 4">
    <name type="scientific">Daedalea quercina L-15889</name>
    <dbReference type="NCBI Taxonomy" id="1314783"/>
    <lineage>
        <taxon>Eukaryota</taxon>
        <taxon>Fungi</taxon>
        <taxon>Dikarya</taxon>
        <taxon>Basidiomycota</taxon>
        <taxon>Agaricomycotina</taxon>
        <taxon>Agaricomycetes</taxon>
        <taxon>Polyporales</taxon>
        <taxon>Fomitopsis</taxon>
    </lineage>
</organism>
<protein>
    <submittedName>
        <fullName evidence="3">ARM repeat-containing protein</fullName>
    </submittedName>
</protein>
<dbReference type="Pfam" id="PF08389">
    <property type="entry name" value="Xpo1"/>
    <property type="match status" value="1"/>
</dbReference>
<dbReference type="InterPro" id="IPR011989">
    <property type="entry name" value="ARM-like"/>
</dbReference>
<dbReference type="GO" id="GO:0005737">
    <property type="term" value="C:cytoplasm"/>
    <property type="evidence" value="ECO:0007669"/>
    <property type="project" value="TreeGrafter"/>
</dbReference>
<feature type="domain" description="Exportin-1/Importin-beta-like" evidence="2">
    <location>
        <begin position="98"/>
        <end position="244"/>
    </location>
</feature>
<gene>
    <name evidence="3" type="ORF">DAEQUDRAFT_701335</name>
</gene>
<dbReference type="InterPro" id="IPR001494">
    <property type="entry name" value="Importin-beta_N"/>
</dbReference>
<dbReference type="EMBL" id="KV429032">
    <property type="protein sequence ID" value="KZT75119.1"/>
    <property type="molecule type" value="Genomic_DNA"/>
</dbReference>
<dbReference type="SUPFAM" id="SSF48371">
    <property type="entry name" value="ARM repeat"/>
    <property type="match status" value="1"/>
</dbReference>
<dbReference type="PANTHER" id="PTHR12363:SF53">
    <property type="entry name" value="MRNA TRANSPORT REGULATOR MTR10"/>
    <property type="match status" value="1"/>
</dbReference>
<dbReference type="Pfam" id="PF24138">
    <property type="entry name" value="TPR_TNPO3_IPO13_2nd"/>
    <property type="match status" value="1"/>
</dbReference>
<dbReference type="InterPro" id="IPR016024">
    <property type="entry name" value="ARM-type_fold"/>
</dbReference>
<dbReference type="InterPro" id="IPR057941">
    <property type="entry name" value="TPR_TNPO3_IPO13_2nd"/>
</dbReference>
<dbReference type="InterPro" id="IPR058537">
    <property type="entry name" value="TPR_TNPO3_IPO13_4th"/>
</dbReference>
<dbReference type="InterPro" id="IPR057942">
    <property type="entry name" value="TPR_TNPO3_IPO13_3rd"/>
</dbReference>
<dbReference type="GO" id="GO:0006606">
    <property type="term" value="P:protein import into nucleus"/>
    <property type="evidence" value="ECO:0007669"/>
    <property type="project" value="TreeGrafter"/>
</dbReference>
<proteinExistence type="predicted"/>
<dbReference type="Proteomes" id="UP000076727">
    <property type="component" value="Unassembled WGS sequence"/>
</dbReference>
<accession>A0A165UM30</accession>
<evidence type="ECO:0000313" key="4">
    <source>
        <dbReference type="Proteomes" id="UP000076727"/>
    </source>
</evidence>
<reference evidence="3 4" key="1">
    <citation type="journal article" date="2016" name="Mol. Biol. Evol.">
        <title>Comparative Genomics of Early-Diverging Mushroom-Forming Fungi Provides Insights into the Origins of Lignocellulose Decay Capabilities.</title>
        <authorList>
            <person name="Nagy L.G."/>
            <person name="Riley R."/>
            <person name="Tritt A."/>
            <person name="Adam C."/>
            <person name="Daum C."/>
            <person name="Floudas D."/>
            <person name="Sun H."/>
            <person name="Yadav J.S."/>
            <person name="Pangilinan J."/>
            <person name="Larsson K.H."/>
            <person name="Matsuura K."/>
            <person name="Barry K."/>
            <person name="Labutti K."/>
            <person name="Kuo R."/>
            <person name="Ohm R.A."/>
            <person name="Bhattacharya S.S."/>
            <person name="Shirouzu T."/>
            <person name="Yoshinaga Y."/>
            <person name="Martin F.M."/>
            <person name="Grigoriev I.V."/>
            <person name="Hibbett D.S."/>
        </authorList>
    </citation>
    <scope>NUCLEOTIDE SEQUENCE [LARGE SCALE GENOMIC DNA]</scope>
    <source>
        <strain evidence="3 4">L-15889</strain>
    </source>
</reference>
<dbReference type="STRING" id="1314783.A0A165UM30"/>
<evidence type="ECO:0000259" key="2">
    <source>
        <dbReference type="Pfam" id="PF08389"/>
    </source>
</evidence>
<dbReference type="AlphaFoldDB" id="A0A165UM30"/>
<dbReference type="Pfam" id="PF24139">
    <property type="entry name" value="TPR_TNPO3_IPO13_4th"/>
    <property type="match status" value="1"/>
</dbReference>